<dbReference type="RefSeq" id="WP_165331279.1">
    <property type="nucleotide sequence ID" value="NZ_JAAKZW010000020.1"/>
</dbReference>
<organism evidence="2 3">
    <name type="scientific">Streptomyces mesophilus</name>
    <dbReference type="NCBI Taxonomy" id="1775132"/>
    <lineage>
        <taxon>Bacteria</taxon>
        <taxon>Bacillati</taxon>
        <taxon>Actinomycetota</taxon>
        <taxon>Actinomycetes</taxon>
        <taxon>Kitasatosporales</taxon>
        <taxon>Streptomycetaceae</taxon>
        <taxon>Streptomyces</taxon>
    </lineage>
</organism>
<proteinExistence type="predicted"/>
<dbReference type="EMBL" id="JAAKZW010000020">
    <property type="protein sequence ID" value="NGO75764.1"/>
    <property type="molecule type" value="Genomic_DNA"/>
</dbReference>
<dbReference type="AlphaFoldDB" id="A0A6G4XGB7"/>
<sequence>MFTTPLARMIAAVRRHFTKVRSAARDAGYSVTEWAAITAFGGLIAGAIYVAINTKAQEKIAQIMGI</sequence>
<comment type="caution">
    <text evidence="2">The sequence shown here is derived from an EMBL/GenBank/DDBJ whole genome shotgun (WGS) entry which is preliminary data.</text>
</comment>
<keyword evidence="1" id="KW-0812">Transmembrane</keyword>
<evidence type="ECO:0000313" key="3">
    <source>
        <dbReference type="Proteomes" id="UP000481109"/>
    </source>
</evidence>
<protein>
    <submittedName>
        <fullName evidence="2">Uncharacterized protein</fullName>
    </submittedName>
</protein>
<dbReference type="Proteomes" id="UP000481109">
    <property type="component" value="Unassembled WGS sequence"/>
</dbReference>
<name>A0A6G4XGB7_9ACTN</name>
<evidence type="ECO:0000313" key="2">
    <source>
        <dbReference type="EMBL" id="NGO75764.1"/>
    </source>
</evidence>
<feature type="transmembrane region" description="Helical" evidence="1">
    <location>
        <begin position="34"/>
        <end position="52"/>
    </location>
</feature>
<keyword evidence="1" id="KW-0472">Membrane</keyword>
<keyword evidence="3" id="KW-1185">Reference proteome</keyword>
<keyword evidence="1" id="KW-1133">Transmembrane helix</keyword>
<gene>
    <name evidence="2" type="ORF">G6045_08765</name>
</gene>
<reference evidence="2 3" key="1">
    <citation type="submission" date="2020-02" db="EMBL/GenBank/DDBJ databases">
        <title>Whole-genome analyses of novel actinobacteria.</title>
        <authorList>
            <person name="Sahin N."/>
            <person name="Tokatli A."/>
        </authorList>
    </citation>
    <scope>NUCLEOTIDE SEQUENCE [LARGE SCALE GENOMIC DNA]</scope>
    <source>
        <strain evidence="2 3">YC504</strain>
    </source>
</reference>
<evidence type="ECO:0000256" key="1">
    <source>
        <dbReference type="SAM" id="Phobius"/>
    </source>
</evidence>
<accession>A0A6G4XGB7</accession>